<keyword evidence="4" id="KW-0812">Transmembrane</keyword>
<dbReference type="GO" id="GO:0006508">
    <property type="term" value="P:proteolysis"/>
    <property type="evidence" value="ECO:0007669"/>
    <property type="project" value="InterPro"/>
</dbReference>
<dbReference type="GO" id="GO:0009002">
    <property type="term" value="F:serine-type D-Ala-D-Ala carboxypeptidase activity"/>
    <property type="evidence" value="ECO:0007669"/>
    <property type="project" value="UniProtKB-EC"/>
</dbReference>
<reference evidence="5 6" key="1">
    <citation type="submission" date="2019-03" db="EMBL/GenBank/DDBJ databases">
        <title>Whole genome sequence of Arthrobacter sp JH1-1.</title>
        <authorList>
            <person name="Trinh H.N."/>
        </authorList>
    </citation>
    <scope>NUCLEOTIDE SEQUENCE [LARGE SCALE GENOMIC DNA]</scope>
    <source>
        <strain evidence="5 6">JH1-1</strain>
    </source>
</reference>
<dbReference type="OrthoDB" id="56883at2"/>
<dbReference type="PANTHER" id="PTHR30023">
    <property type="entry name" value="D-ALANYL-D-ALANINE CARBOXYPEPTIDASE"/>
    <property type="match status" value="1"/>
</dbReference>
<keyword evidence="5" id="KW-0645">Protease</keyword>
<keyword evidence="4" id="KW-0472">Membrane</keyword>
<feature type="transmembrane region" description="Helical" evidence="4">
    <location>
        <begin position="62"/>
        <end position="90"/>
    </location>
</feature>
<evidence type="ECO:0000313" key="6">
    <source>
        <dbReference type="Proteomes" id="UP000295511"/>
    </source>
</evidence>
<dbReference type="SUPFAM" id="SSF56601">
    <property type="entry name" value="beta-lactamase/transpeptidase-like"/>
    <property type="match status" value="1"/>
</dbReference>
<keyword evidence="2 5" id="KW-0378">Hydrolase</keyword>
<dbReference type="EMBL" id="SMRU01000008">
    <property type="protein sequence ID" value="TDF97436.1"/>
    <property type="molecule type" value="Genomic_DNA"/>
</dbReference>
<proteinExistence type="inferred from homology"/>
<dbReference type="InterPro" id="IPR012338">
    <property type="entry name" value="Beta-lactam/transpept-like"/>
</dbReference>
<evidence type="ECO:0000313" key="5">
    <source>
        <dbReference type="EMBL" id="TDF97436.1"/>
    </source>
</evidence>
<dbReference type="PRINTS" id="PR00922">
    <property type="entry name" value="DADACBPTASE3"/>
</dbReference>
<evidence type="ECO:0000256" key="1">
    <source>
        <dbReference type="ARBA" id="ARBA00006096"/>
    </source>
</evidence>
<accession>A0A4R5KPD7</accession>
<protein>
    <submittedName>
        <fullName evidence="5">D-alanyl-D-alanine carboxypeptidase/D-alanyl-D-alanine-endopeptidase</fullName>
        <ecNumber evidence="5">3.4.16.4</ecNumber>
    </submittedName>
</protein>
<dbReference type="Gene3D" id="3.40.710.10">
    <property type="entry name" value="DD-peptidase/beta-lactamase superfamily"/>
    <property type="match status" value="2"/>
</dbReference>
<keyword evidence="6" id="KW-1185">Reference proteome</keyword>
<dbReference type="GO" id="GO:0000270">
    <property type="term" value="P:peptidoglycan metabolic process"/>
    <property type="evidence" value="ECO:0007669"/>
    <property type="project" value="TreeGrafter"/>
</dbReference>
<evidence type="ECO:0000256" key="3">
    <source>
        <dbReference type="SAM" id="MobiDB-lite"/>
    </source>
</evidence>
<comment type="similarity">
    <text evidence="1">Belongs to the peptidase S13 family.</text>
</comment>
<dbReference type="EC" id="3.4.16.4" evidence="5"/>
<evidence type="ECO:0000256" key="2">
    <source>
        <dbReference type="ARBA" id="ARBA00022801"/>
    </source>
</evidence>
<organism evidence="5 6">
    <name type="scientific">Arthrobacter terricola</name>
    <dbReference type="NCBI Taxonomy" id="2547396"/>
    <lineage>
        <taxon>Bacteria</taxon>
        <taxon>Bacillati</taxon>
        <taxon>Actinomycetota</taxon>
        <taxon>Actinomycetes</taxon>
        <taxon>Micrococcales</taxon>
        <taxon>Micrococcaceae</taxon>
        <taxon>Arthrobacter</taxon>
    </lineage>
</organism>
<dbReference type="Pfam" id="PF02113">
    <property type="entry name" value="Peptidase_S13"/>
    <property type="match status" value="2"/>
</dbReference>
<sequence length="535" mass="53939">MKGVDEAEAAKPASDQEASHALRPRKAGKSGNSGKPGEPGKAGKQGKQRTSGNRESKAILRFLPLLLLTAVIAALAVPMGLGVASGFFGFPGPSSASSPKVPAWQQVPSELSRTQVVAPLDPSAPVPMPASVDRQVNAALNPDGGGDFTGVVQDALTGQTLFDRDGTKSRIPASNMKLLTAVAALRAIGPETRFSTRVLAGASPSTIVLSAGGDVLLGAGPSQPGEVLGRAGLETLAADAAKALQDRGVKGAVTVQLDDTMFTGPALNPAWQIEDVEAGETAPVFPLALNSARTSPDSTSGPRPQDAALTAAQEFAAKLQAAGASAGFTVAPDVERAKAPAGKPEVLASVESATVRQQIDLMLETSDNYLAETFGRLVALSMGQPGTYDAATAAVSAQLAQAGIATDSMHLADVSGLALGNQVSTRQFADVVRAITSGPDTRLRAALAGFPVAGLTGTLGDRYGDASTSQGAGLVRAKTGTLNSVIALSGYVVDADGRLLVFSFIGNGLTPGAAGNKTALDRSATALASCGCQAG</sequence>
<name>A0A4R5KPD7_9MICC</name>
<gene>
    <name evidence="5" type="primary">dacB</name>
    <name evidence="5" type="ORF">E1809_08780</name>
</gene>
<keyword evidence="5" id="KW-0121">Carboxypeptidase</keyword>
<dbReference type="InterPro" id="IPR000667">
    <property type="entry name" value="Peptidase_S13"/>
</dbReference>
<keyword evidence="4" id="KW-1133">Transmembrane helix</keyword>
<dbReference type="AlphaFoldDB" id="A0A4R5KPD7"/>
<comment type="caution">
    <text evidence="5">The sequence shown here is derived from an EMBL/GenBank/DDBJ whole genome shotgun (WGS) entry which is preliminary data.</text>
</comment>
<dbReference type="Proteomes" id="UP000295511">
    <property type="component" value="Unassembled WGS sequence"/>
</dbReference>
<dbReference type="NCBIfam" id="TIGR00666">
    <property type="entry name" value="PBP4"/>
    <property type="match status" value="1"/>
</dbReference>
<evidence type="ECO:0000256" key="4">
    <source>
        <dbReference type="SAM" id="Phobius"/>
    </source>
</evidence>
<feature type="region of interest" description="Disordered" evidence="3">
    <location>
        <begin position="1"/>
        <end position="53"/>
    </location>
</feature>
<dbReference type="PANTHER" id="PTHR30023:SF0">
    <property type="entry name" value="PENICILLIN-SENSITIVE CARBOXYPEPTIDASE A"/>
    <property type="match status" value="1"/>
</dbReference>